<keyword evidence="4 6" id="KW-1133">Transmembrane helix</keyword>
<feature type="transmembrane region" description="Helical" evidence="6">
    <location>
        <begin position="472"/>
        <end position="495"/>
    </location>
</feature>
<evidence type="ECO:0000256" key="6">
    <source>
        <dbReference type="SAM" id="Phobius"/>
    </source>
</evidence>
<feature type="transmembrane region" description="Helical" evidence="6">
    <location>
        <begin position="308"/>
        <end position="329"/>
    </location>
</feature>
<evidence type="ECO:0000256" key="3">
    <source>
        <dbReference type="ARBA" id="ARBA00022692"/>
    </source>
</evidence>
<evidence type="ECO:0000256" key="5">
    <source>
        <dbReference type="ARBA" id="ARBA00023136"/>
    </source>
</evidence>
<protein>
    <submittedName>
        <fullName evidence="8">FtsX-like permease family protein</fullName>
    </submittedName>
</protein>
<evidence type="ECO:0000256" key="2">
    <source>
        <dbReference type="ARBA" id="ARBA00022475"/>
    </source>
</evidence>
<feature type="transmembrane region" description="Helical" evidence="6">
    <location>
        <begin position="349"/>
        <end position="370"/>
    </location>
</feature>
<feature type="transmembrane region" description="Helical" evidence="6">
    <location>
        <begin position="419"/>
        <end position="442"/>
    </location>
</feature>
<evidence type="ECO:0000256" key="4">
    <source>
        <dbReference type="ARBA" id="ARBA00022989"/>
    </source>
</evidence>
<proteinExistence type="predicted"/>
<dbReference type="Pfam" id="PF02687">
    <property type="entry name" value="FtsX"/>
    <property type="match status" value="2"/>
</dbReference>
<evidence type="ECO:0000259" key="7">
    <source>
        <dbReference type="Pfam" id="PF02687"/>
    </source>
</evidence>
<comment type="subcellular location">
    <subcellularLocation>
        <location evidence="1">Cell membrane</location>
        <topology evidence="1">Multi-pass membrane protein</topology>
    </subcellularLocation>
</comment>
<dbReference type="PANTHER" id="PTHR30287:SF1">
    <property type="entry name" value="INNER MEMBRANE PROTEIN"/>
    <property type="match status" value="1"/>
</dbReference>
<dbReference type="EMBL" id="CP099959">
    <property type="protein sequence ID" value="XCC57126.1"/>
    <property type="molecule type" value="Genomic_DNA"/>
</dbReference>
<dbReference type="AlphaFoldDB" id="A0AAU8A0P5"/>
<dbReference type="InterPro" id="IPR003838">
    <property type="entry name" value="ABC3_permease_C"/>
</dbReference>
<reference evidence="8" key="1">
    <citation type="submission" date="2022-06" db="EMBL/GenBank/DDBJ databases">
        <title>New Polynucleobacter species.</title>
        <authorList>
            <person name="Hahn M.W."/>
        </authorList>
    </citation>
    <scope>NUCLEOTIDE SEQUENCE</scope>
    <source>
        <strain evidence="8">UK-FUSCHL-C3</strain>
    </source>
</reference>
<evidence type="ECO:0000313" key="8">
    <source>
        <dbReference type="EMBL" id="XCC57126.1"/>
    </source>
</evidence>
<feature type="transmembrane region" description="Helical" evidence="6">
    <location>
        <begin position="391"/>
        <end position="413"/>
    </location>
</feature>
<organism evidence="8">
    <name type="scientific">Polynucleobacter sp. UK-FUSCHL-C3</name>
    <dbReference type="NCBI Taxonomy" id="2955208"/>
    <lineage>
        <taxon>Bacteria</taxon>
        <taxon>Pseudomonadati</taxon>
        <taxon>Pseudomonadota</taxon>
        <taxon>Betaproteobacteria</taxon>
        <taxon>Burkholderiales</taxon>
        <taxon>Burkholderiaceae</taxon>
        <taxon>Polynucleobacter</taxon>
    </lineage>
</organism>
<feature type="domain" description="ABC3 transporter permease C-terminal" evidence="7">
    <location>
        <begin position="262"/>
        <end position="380"/>
    </location>
</feature>
<feature type="transmembrane region" description="Helical" evidence="6">
    <location>
        <begin position="259"/>
        <end position="279"/>
    </location>
</feature>
<name>A0AAU8A0P5_9BURK</name>
<accession>A0AAU8A0P5</accession>
<feature type="domain" description="ABC3 transporter permease C-terminal" evidence="7">
    <location>
        <begin position="714"/>
        <end position="816"/>
    </location>
</feature>
<dbReference type="InterPro" id="IPR038766">
    <property type="entry name" value="Membrane_comp_ABC_pdt"/>
</dbReference>
<gene>
    <name evidence="8" type="ORF">NKE59_06405</name>
</gene>
<feature type="transmembrane region" description="Helical" evidence="6">
    <location>
        <begin position="758"/>
        <end position="785"/>
    </location>
</feature>
<feature type="transmembrane region" description="Helical" evidence="6">
    <location>
        <begin position="708"/>
        <end position="731"/>
    </location>
</feature>
<keyword evidence="2" id="KW-1003">Cell membrane</keyword>
<evidence type="ECO:0000256" key="1">
    <source>
        <dbReference type="ARBA" id="ARBA00004651"/>
    </source>
</evidence>
<dbReference type="PANTHER" id="PTHR30287">
    <property type="entry name" value="MEMBRANE COMPONENT OF PREDICTED ABC SUPERFAMILY METABOLITE UPTAKE TRANSPORTER"/>
    <property type="match status" value="1"/>
</dbReference>
<dbReference type="GO" id="GO:0005886">
    <property type="term" value="C:plasma membrane"/>
    <property type="evidence" value="ECO:0007669"/>
    <property type="project" value="UniProtKB-SubCell"/>
</dbReference>
<dbReference type="RefSeq" id="WP_353438156.1">
    <property type="nucleotide sequence ID" value="NZ_CP099959.1"/>
</dbReference>
<sequence length="835" mass="91541">MLTFAKELRAKELLWLFIALVLSVAALSSVSFLADRLQRSFEIDGRTLLASDLLIAADQPISAQLIEEANAKKLGIAQTVVFPSMVSHGGESKLSSLKAVSNAYPLRGTLQISRQDTLSKDKDLSVIEVTGMPPKNTVWVDPAVLISLKAKIGDRLIIGDRQFQIDAVIIRELDRGAAFMNFAPRVMIALDDLASTGLIGFGSRVTYRLLLSGSDAQIKSYQTWATGFIEQQKLRGIRIESLENAQPVMRKTLERAERFLSIVALMTALICALAIALAARRYVLKQADISAVWKCFGASQGMILRRQLYLLAAIGLVASFSGAAIGWFAQESLMQLLGGLIRGNLPAPSIWPMVWSIIFALLLLLGFAGPPMLTLSQISPLRLVRREFGRVPFAAQSMAAFGLLSCLALIFWATRDWKLLIWVTVCFGLGAIAFAALAYLGLWSLGRFAQSSHLANIGFALRFAISAQSRRAAFAMIQVSSLALAIMALLLIFLLRQDLLQSWQANVPVDAPNRFLINIQNDQRQTVRQMLDTGGVGQVQLYPMVRGRLTQINGREVMPDQYQSDNAKRLVDREFNLSYTSIFPTDNQLVSGRWFGEDSRPQISLETGIAKTLGLSLGDQMSFDIAGQTITAPITSLRKLDWGSMQVNFFVIFPPEALKSFPQSWITSYHQAKNLESLDIQLAQRYPNLTIVDIDNSLRQIQEVLNRLASALGLLLAFTLCAAILVLFAVLGSTQDDRFRDAALLKAMGTSKQTLSQLVFMELAAIGLISGLLGGLAASASTWALGRYLLEIEFYSFASAIALGMLIGLLMSLIAGAQLQRKIQSASTMDCLRAA</sequence>
<feature type="transmembrane region" description="Helical" evidence="6">
    <location>
        <begin position="797"/>
        <end position="819"/>
    </location>
</feature>
<keyword evidence="3 6" id="KW-0812">Transmembrane</keyword>
<keyword evidence="5 6" id="KW-0472">Membrane</keyword>